<reference evidence="9 10" key="1">
    <citation type="submission" date="2024-06" db="EMBL/GenBank/DDBJ databases">
        <authorList>
            <person name="Kraege A."/>
            <person name="Thomma B."/>
        </authorList>
    </citation>
    <scope>NUCLEOTIDE SEQUENCE [LARGE SCALE GENOMIC DNA]</scope>
</reference>
<evidence type="ECO:0000256" key="5">
    <source>
        <dbReference type="ARBA" id="ARBA00023136"/>
    </source>
</evidence>
<evidence type="ECO:0000313" key="10">
    <source>
        <dbReference type="Proteomes" id="UP001497392"/>
    </source>
</evidence>
<keyword evidence="4 6" id="KW-1133">Transmembrane helix</keyword>
<feature type="domain" description="Root UVB sensitive protein C-terminal" evidence="8">
    <location>
        <begin position="221"/>
        <end position="334"/>
    </location>
</feature>
<dbReference type="InterPro" id="IPR055412">
    <property type="entry name" value="UVB_sens_C"/>
</dbReference>
<evidence type="ECO:0000256" key="4">
    <source>
        <dbReference type="ARBA" id="ARBA00022989"/>
    </source>
</evidence>
<evidence type="ECO:0000256" key="1">
    <source>
        <dbReference type="ARBA" id="ARBA00004370"/>
    </source>
</evidence>
<dbReference type="PANTHER" id="PTHR12770:SF31">
    <property type="entry name" value="RUS FAMILY MEMBER 1"/>
    <property type="match status" value="1"/>
</dbReference>
<comment type="subcellular location">
    <subcellularLocation>
        <location evidence="1">Membrane</location>
    </subcellularLocation>
</comment>
<comment type="similarity">
    <text evidence="2">Belongs to the RUS1 family.</text>
</comment>
<evidence type="ECO:0000313" key="9">
    <source>
        <dbReference type="EMBL" id="CAL5219087.1"/>
    </source>
</evidence>
<dbReference type="EMBL" id="CAXHTA020000002">
    <property type="protein sequence ID" value="CAL5219087.1"/>
    <property type="molecule type" value="Genomic_DNA"/>
</dbReference>
<gene>
    <name evidence="9" type="primary">g853</name>
    <name evidence="9" type="ORF">VP750_LOCUS746</name>
</gene>
<dbReference type="PANTHER" id="PTHR12770">
    <property type="entry name" value="RUS1 FAMILY PROTEIN C16ORF58"/>
    <property type="match status" value="1"/>
</dbReference>
<dbReference type="InterPro" id="IPR054549">
    <property type="entry name" value="UVB_sens_RUS_dom"/>
</dbReference>
<dbReference type="Pfam" id="PF04884">
    <property type="entry name" value="UVB_sens_prot"/>
    <property type="match status" value="1"/>
</dbReference>
<evidence type="ECO:0000256" key="6">
    <source>
        <dbReference type="SAM" id="Phobius"/>
    </source>
</evidence>
<dbReference type="Proteomes" id="UP001497392">
    <property type="component" value="Unassembled WGS sequence"/>
</dbReference>
<evidence type="ECO:0000256" key="3">
    <source>
        <dbReference type="ARBA" id="ARBA00022692"/>
    </source>
</evidence>
<name>A0ABP1FNH9_9CHLO</name>
<proteinExistence type="inferred from homology"/>
<comment type="caution">
    <text evidence="9">The sequence shown here is derived from an EMBL/GenBank/DDBJ whole genome shotgun (WGS) entry which is preliminary data.</text>
</comment>
<evidence type="ECO:0000256" key="2">
    <source>
        <dbReference type="ARBA" id="ARBA00007558"/>
    </source>
</evidence>
<evidence type="ECO:0000259" key="7">
    <source>
        <dbReference type="Pfam" id="PF04884"/>
    </source>
</evidence>
<keyword evidence="3 6" id="KW-0812">Transmembrane</keyword>
<accession>A0ABP1FNH9</accession>
<evidence type="ECO:0000259" key="8">
    <source>
        <dbReference type="Pfam" id="PF24160"/>
    </source>
</evidence>
<dbReference type="InterPro" id="IPR006968">
    <property type="entry name" value="RUS_fam"/>
</dbReference>
<feature type="domain" description="Protein root UVB sensitive/RUS" evidence="7">
    <location>
        <begin position="1"/>
        <end position="186"/>
    </location>
</feature>
<keyword evidence="10" id="KW-1185">Reference proteome</keyword>
<organism evidence="9 10">
    <name type="scientific">Coccomyxa viridis</name>
    <dbReference type="NCBI Taxonomy" id="1274662"/>
    <lineage>
        <taxon>Eukaryota</taxon>
        <taxon>Viridiplantae</taxon>
        <taxon>Chlorophyta</taxon>
        <taxon>core chlorophytes</taxon>
        <taxon>Trebouxiophyceae</taxon>
        <taxon>Trebouxiophyceae incertae sedis</taxon>
        <taxon>Coccomyxaceae</taxon>
        <taxon>Coccomyxa</taxon>
    </lineage>
</organism>
<dbReference type="Pfam" id="PF24160">
    <property type="entry name" value="UVB_sens_C"/>
    <property type="match status" value="1"/>
</dbReference>
<feature type="transmembrane region" description="Helical" evidence="6">
    <location>
        <begin position="144"/>
        <end position="161"/>
    </location>
</feature>
<protein>
    <submittedName>
        <fullName evidence="9">G853 protein</fullName>
    </submittedName>
</protein>
<keyword evidence="5 6" id="KW-0472">Membrane</keyword>
<sequence length="345" mass="37262">MTGIGVGEQATTPLAAVFQFFVRDLAGMLGGVVFAFVQGSDLDIYAKQWRLFADCVNNVGYIADLLSPVFPDAFLLLACIGSLSRAITGVAGGATRAALTQHFALTGNAADIAAKEGSQETATTLIGMVVGMLVLRVAAGHDLLIWSIFLLLSFMHIYANIKAARSLQLTSLNPARLDILLAHYLAMHEMSVLRPKHVAALEPLLPPRVTRLWQRLLSGAPGMEVRMGARMSDQENVQEELAAMGGDKKHLIALEQGGSCASVVLRVDCTADDVLDAYVHAFMLLHAKLPLDHSFEAATRRMEKAWPKLRGELRQAGWSLKGASLCPSPWRAAWGSQLPSNLHVD</sequence>